<evidence type="ECO:0000256" key="1">
    <source>
        <dbReference type="SAM" id="MobiDB-lite"/>
    </source>
</evidence>
<feature type="compositionally biased region" description="Polar residues" evidence="1">
    <location>
        <begin position="246"/>
        <end position="257"/>
    </location>
</feature>
<sequence length="605" mass="70131">MNSFRGTVLTNPFKKHKTYSNTYLSLSYPGTPKIKKTTIFEVGENNFEDNINKMKELLQKLPDVAYDEVKISKCNNCNIQYFESSENRTNNRKGYNDIMRLYDQSLLYSLEEKTSSVNNQNDIARDECCSLCIEKNGNQLENNDMIDIEKNTNSTTSTVVSYSKHFSTEDISSLQSSKKLNKCGGKISVSNKKSKKKRKCVLSGQNKSQEQNNNDGTITKKKKRLSKEFNLKKKNTKLSNKETKPLLSTKSKESNPFFNKKGDDKIKKLYYEQTKTPLKKNYTSAMTNNSSASNRTNMSINSDTLKIPMDILREDKSCDGEDEMELLTEKLYDSRKHLLYPTLASYTKPTMSSKRRQNYRQVRNNKCYPFITGQSTNQSYNLRVNIQQLKSLLKNKNISNYILQRPNTRKVSNNSVSAETPRPTKRSKYYCPAVVTKDLSEDKEIAKTICQSDLQLELANIDPNKLRPRCNCMAKDYKDYKEVIFDFHKTQFYNDENNEYMCKDFGECCSPKKQFAYPSSIKKNNTVYFNNVGSHPNYCMRDDQYNDKNKEPDDLGTCLMFNKVKTTSSVCLAALLHNIKQYQKRFEKIKTKTWVSRKELQININ</sequence>
<dbReference type="EMBL" id="GEDC01015482">
    <property type="protein sequence ID" value="JAS21816.1"/>
    <property type="molecule type" value="Transcribed_RNA"/>
</dbReference>
<reference evidence="2" key="1">
    <citation type="submission" date="2015-12" db="EMBL/GenBank/DDBJ databases">
        <title>De novo transcriptome assembly of four potential Pierce s Disease insect vectors from Arizona vineyards.</title>
        <authorList>
            <person name="Tassone E.E."/>
        </authorList>
    </citation>
    <scope>NUCLEOTIDE SEQUENCE</scope>
</reference>
<evidence type="ECO:0000313" key="2">
    <source>
        <dbReference type="EMBL" id="JAS21816.1"/>
    </source>
</evidence>
<proteinExistence type="predicted"/>
<gene>
    <name evidence="2" type="ORF">g.18099</name>
</gene>
<name>A0A1B6D838_9HEMI</name>
<dbReference type="AlphaFoldDB" id="A0A1B6D838"/>
<organism evidence="2">
    <name type="scientific">Clastoptera arizonana</name>
    <name type="common">Arizona spittle bug</name>
    <dbReference type="NCBI Taxonomy" id="38151"/>
    <lineage>
        <taxon>Eukaryota</taxon>
        <taxon>Metazoa</taxon>
        <taxon>Ecdysozoa</taxon>
        <taxon>Arthropoda</taxon>
        <taxon>Hexapoda</taxon>
        <taxon>Insecta</taxon>
        <taxon>Pterygota</taxon>
        <taxon>Neoptera</taxon>
        <taxon>Paraneoptera</taxon>
        <taxon>Hemiptera</taxon>
        <taxon>Auchenorrhyncha</taxon>
        <taxon>Cercopoidea</taxon>
        <taxon>Clastopteridae</taxon>
        <taxon>Clastoptera</taxon>
    </lineage>
</organism>
<feature type="region of interest" description="Disordered" evidence="1">
    <location>
        <begin position="235"/>
        <end position="259"/>
    </location>
</feature>
<feature type="compositionally biased region" description="Polar residues" evidence="1">
    <location>
        <begin position="203"/>
        <end position="217"/>
    </location>
</feature>
<feature type="region of interest" description="Disordered" evidence="1">
    <location>
        <begin position="185"/>
        <end position="221"/>
    </location>
</feature>
<protein>
    <submittedName>
        <fullName evidence="2">Uncharacterized protein</fullName>
    </submittedName>
</protein>
<accession>A0A1B6D838</accession>